<evidence type="ECO:0008006" key="4">
    <source>
        <dbReference type="Google" id="ProtNLM"/>
    </source>
</evidence>
<organism evidence="2 3">
    <name type="scientific">Bradyrhizobium barranii</name>
    <dbReference type="NCBI Taxonomy" id="2992140"/>
    <lineage>
        <taxon>Bacteria</taxon>
        <taxon>Pseudomonadati</taxon>
        <taxon>Pseudomonadota</taxon>
        <taxon>Alphaproteobacteria</taxon>
        <taxon>Hyphomicrobiales</taxon>
        <taxon>Nitrobacteraceae</taxon>
        <taxon>Bradyrhizobium</taxon>
    </lineage>
</organism>
<evidence type="ECO:0000256" key="1">
    <source>
        <dbReference type="SAM" id="MobiDB-lite"/>
    </source>
</evidence>
<protein>
    <recommendedName>
        <fullName evidence="4">AlpA family transcriptional regulator</fullName>
    </recommendedName>
</protein>
<keyword evidence="3" id="KW-1185">Reference proteome</keyword>
<geneLocation type="plasmid" evidence="2 3">
    <name>pCC829_1</name>
</geneLocation>
<feature type="compositionally biased region" description="Polar residues" evidence="1">
    <location>
        <begin position="1"/>
        <end position="11"/>
    </location>
</feature>
<evidence type="ECO:0000313" key="2">
    <source>
        <dbReference type="EMBL" id="UFW91541.1"/>
    </source>
</evidence>
<name>A0ABY3R123_9BRAD</name>
<evidence type="ECO:0000313" key="3">
    <source>
        <dbReference type="Proteomes" id="UP001430990"/>
    </source>
</evidence>
<keyword evidence="2" id="KW-0614">Plasmid</keyword>
<feature type="region of interest" description="Disordered" evidence="1">
    <location>
        <begin position="1"/>
        <end position="29"/>
    </location>
</feature>
<feature type="compositionally biased region" description="Basic residues" evidence="1">
    <location>
        <begin position="93"/>
        <end position="104"/>
    </location>
</feature>
<dbReference type="Proteomes" id="UP001430990">
    <property type="component" value="Plasmid pCC829_1"/>
</dbReference>
<reference evidence="2" key="1">
    <citation type="submission" date="2021-11" db="EMBL/GenBank/DDBJ databases">
        <title>Australian commercial rhizobial inoculants.</title>
        <authorList>
            <person name="Kohlmeier M.G."/>
            <person name="O'Hara G.W."/>
            <person name="Colombi E."/>
            <person name="Ramsay J.P."/>
            <person name="Terpolilli J."/>
        </authorList>
    </citation>
    <scope>NUCLEOTIDE SEQUENCE</scope>
    <source>
        <strain evidence="2">CC829</strain>
        <plasmid evidence="2">pCC829_1</plasmid>
    </source>
</reference>
<proteinExistence type="predicted"/>
<sequence length="130" mass="14392">MPTDTIQQQSPAAKPRRVRTSEKVRQSNPRLWDSETTRAFFGGIDISTLYRGMAAGRYPRPVLVSEHVARWLAEECEAALERLIAARDEPRKKPEHRGRPRGSKAAKIATAAAKAEREAASAAEAEIENA</sequence>
<accession>A0ABY3R123</accession>
<dbReference type="EMBL" id="CP088101">
    <property type="protein sequence ID" value="UFW91541.1"/>
    <property type="molecule type" value="Genomic_DNA"/>
</dbReference>
<dbReference type="RefSeq" id="WP_231145573.1">
    <property type="nucleotide sequence ID" value="NZ_CP088101.1"/>
</dbReference>
<feature type="region of interest" description="Disordered" evidence="1">
    <location>
        <begin position="87"/>
        <end position="130"/>
    </location>
</feature>
<gene>
    <name evidence="2" type="ORF">BjapCC829_46925</name>
</gene>